<protein>
    <recommendedName>
        <fullName evidence="11">DUF2029 domain-containing protein</fullName>
    </recommendedName>
</protein>
<feature type="transmembrane region" description="Helical" evidence="8">
    <location>
        <begin position="370"/>
        <end position="391"/>
    </location>
</feature>
<accession>A0A2S7SVA8</accession>
<evidence type="ECO:0000256" key="6">
    <source>
        <dbReference type="ARBA" id="ARBA00023136"/>
    </source>
</evidence>
<dbReference type="GO" id="GO:0016758">
    <property type="term" value="F:hexosyltransferase activity"/>
    <property type="evidence" value="ECO:0007669"/>
    <property type="project" value="InterPro"/>
</dbReference>
<keyword evidence="4 8" id="KW-0812">Transmembrane</keyword>
<feature type="transmembrane region" description="Helical" evidence="8">
    <location>
        <begin position="178"/>
        <end position="201"/>
    </location>
</feature>
<evidence type="ECO:0000256" key="1">
    <source>
        <dbReference type="ARBA" id="ARBA00004651"/>
    </source>
</evidence>
<feature type="transmembrane region" description="Helical" evidence="8">
    <location>
        <begin position="256"/>
        <end position="282"/>
    </location>
</feature>
<keyword evidence="10" id="KW-1185">Reference proteome</keyword>
<dbReference type="GO" id="GO:0005886">
    <property type="term" value="C:plasma membrane"/>
    <property type="evidence" value="ECO:0007669"/>
    <property type="project" value="UniProtKB-SubCell"/>
</dbReference>
<comment type="subcellular location">
    <subcellularLocation>
        <location evidence="1">Cell membrane</location>
        <topology evidence="1">Multi-pass membrane protein</topology>
    </subcellularLocation>
</comment>
<dbReference type="Pfam" id="PF09594">
    <property type="entry name" value="GT87"/>
    <property type="match status" value="1"/>
</dbReference>
<gene>
    <name evidence="9" type="ORF">CJD36_012835</name>
</gene>
<evidence type="ECO:0000256" key="4">
    <source>
        <dbReference type="ARBA" id="ARBA00022692"/>
    </source>
</evidence>
<dbReference type="AlphaFoldDB" id="A0A2S7SVA8"/>
<evidence type="ECO:0000313" key="9">
    <source>
        <dbReference type="EMBL" id="PQJ10850.1"/>
    </source>
</evidence>
<evidence type="ECO:0000256" key="3">
    <source>
        <dbReference type="ARBA" id="ARBA00022679"/>
    </source>
</evidence>
<evidence type="ECO:0000256" key="8">
    <source>
        <dbReference type="SAM" id="Phobius"/>
    </source>
</evidence>
<comment type="similarity">
    <text evidence="7">Belongs to the glycosyltransferase 87 family.</text>
</comment>
<dbReference type="Proteomes" id="UP000239872">
    <property type="component" value="Unassembled WGS sequence"/>
</dbReference>
<evidence type="ECO:0000256" key="2">
    <source>
        <dbReference type="ARBA" id="ARBA00022475"/>
    </source>
</evidence>
<feature type="transmembrane region" description="Helical" evidence="8">
    <location>
        <begin position="137"/>
        <end position="166"/>
    </location>
</feature>
<feature type="transmembrane region" description="Helical" evidence="8">
    <location>
        <begin position="341"/>
        <end position="358"/>
    </location>
</feature>
<feature type="transmembrane region" description="Helical" evidence="8">
    <location>
        <begin position="294"/>
        <end position="310"/>
    </location>
</feature>
<dbReference type="InterPro" id="IPR018584">
    <property type="entry name" value="GT87"/>
</dbReference>
<organism evidence="9 10">
    <name type="scientific">Flavipsychrobacter stenotrophus</name>
    <dbReference type="NCBI Taxonomy" id="2077091"/>
    <lineage>
        <taxon>Bacteria</taxon>
        <taxon>Pseudomonadati</taxon>
        <taxon>Bacteroidota</taxon>
        <taxon>Chitinophagia</taxon>
        <taxon>Chitinophagales</taxon>
        <taxon>Chitinophagaceae</taxon>
        <taxon>Flavipsychrobacter</taxon>
    </lineage>
</organism>
<keyword evidence="2" id="KW-1003">Cell membrane</keyword>
<keyword evidence="6 8" id="KW-0472">Membrane</keyword>
<dbReference type="EMBL" id="PPSL01000003">
    <property type="protein sequence ID" value="PQJ10850.1"/>
    <property type="molecule type" value="Genomic_DNA"/>
</dbReference>
<sequence>MALIATENTFTMWVSIRNFLMQSKVVLWAYVLVTIVASLHLYIISKHVAIAPPYTDYNNYVIFKLSFFHLLDGKNLYIHHLTEQWDLYKYSPTFALAMGVLAKIPDYIAMPAWNLLNALALYAAVRKLPFTTRNQTLMLWFILLELLTSLQNTQSNGLMAALMIGTYNSLQSGKAWKAALWVALAAFIKIYAVIVVCLFIFYPDKLKFIGWGIVWAVLLAVLPLVVISPQMLVWQYNNWVVMMGQDEAMSYGMSVLGWLHTWFGLNGGKGVVTAVGIVLFFVPFARIKMYKNEVFRLLMLAFMLIWVIIFNHKAESPTYILVLTGVGIWYFARPRTAIHQALMAFVFVVSCMTPTDLFPHDFRHNFLEVYFIKAVPAIVLWVVIFVEVMTLKSGETERRAIG</sequence>
<evidence type="ECO:0008006" key="11">
    <source>
        <dbReference type="Google" id="ProtNLM"/>
    </source>
</evidence>
<evidence type="ECO:0000256" key="5">
    <source>
        <dbReference type="ARBA" id="ARBA00022989"/>
    </source>
</evidence>
<name>A0A2S7SVA8_9BACT</name>
<evidence type="ECO:0000256" key="7">
    <source>
        <dbReference type="ARBA" id="ARBA00024033"/>
    </source>
</evidence>
<proteinExistence type="inferred from homology"/>
<comment type="caution">
    <text evidence="9">The sequence shown here is derived from an EMBL/GenBank/DDBJ whole genome shotgun (WGS) entry which is preliminary data.</text>
</comment>
<keyword evidence="5 8" id="KW-1133">Transmembrane helix</keyword>
<feature type="transmembrane region" description="Helical" evidence="8">
    <location>
        <begin position="25"/>
        <end position="44"/>
    </location>
</feature>
<reference evidence="9 10" key="1">
    <citation type="submission" date="2018-01" db="EMBL/GenBank/DDBJ databases">
        <title>A novel member of the phylum Bacteroidetes isolated from glacier ice.</title>
        <authorList>
            <person name="Liu Q."/>
            <person name="Xin Y.-H."/>
        </authorList>
    </citation>
    <scope>NUCLEOTIDE SEQUENCE [LARGE SCALE GENOMIC DNA]</scope>
    <source>
        <strain evidence="9 10">RB1R16</strain>
    </source>
</reference>
<keyword evidence="3" id="KW-0808">Transferase</keyword>
<feature type="transmembrane region" description="Helical" evidence="8">
    <location>
        <begin position="316"/>
        <end position="332"/>
    </location>
</feature>
<evidence type="ECO:0000313" key="10">
    <source>
        <dbReference type="Proteomes" id="UP000239872"/>
    </source>
</evidence>
<feature type="transmembrane region" description="Helical" evidence="8">
    <location>
        <begin position="213"/>
        <end position="236"/>
    </location>
</feature>